<name>A0ABZ2IZF9_9BACT</name>
<gene>
    <name evidence="1" type="ORF">V8V93_07695</name>
</gene>
<evidence type="ECO:0000313" key="2">
    <source>
        <dbReference type="Proteomes" id="UP001385389"/>
    </source>
</evidence>
<keyword evidence="2" id="KW-1185">Reference proteome</keyword>
<dbReference type="RefSeq" id="WP_338669782.1">
    <property type="nucleotide sequence ID" value="NZ_CP146609.1"/>
</dbReference>
<proteinExistence type="predicted"/>
<sequence length="192" mass="21205">MHINRAFHFDFLNKLADKYPDKVPEEMVEDYVLRWCEEHSVSPAYIGFSSGEHSLFLDANLKYLEEHELIKTGRSLPTRISSHGNQSTPFRLSTKDAHITAKGLDFLLNDGGLSAILNTVTVKFDVGNIRELVEAGLLTANVPEEKQGALMKAIREAPGTMLQTAVTKMVEKGMSDPVGTAKAVAGLFGIMW</sequence>
<dbReference type="EMBL" id="CP146609">
    <property type="protein sequence ID" value="WWX24087.1"/>
    <property type="molecule type" value="Genomic_DNA"/>
</dbReference>
<dbReference type="Proteomes" id="UP001385389">
    <property type="component" value="Chromosome"/>
</dbReference>
<organism evidence="1 2">
    <name type="scientific">Pseudodesulfovibrio methanolicus</name>
    <dbReference type="NCBI Taxonomy" id="3126690"/>
    <lineage>
        <taxon>Bacteria</taxon>
        <taxon>Pseudomonadati</taxon>
        <taxon>Thermodesulfobacteriota</taxon>
        <taxon>Desulfovibrionia</taxon>
        <taxon>Desulfovibrionales</taxon>
        <taxon>Desulfovibrionaceae</taxon>
    </lineage>
</organism>
<protein>
    <submittedName>
        <fullName evidence="1">Uncharacterized protein</fullName>
    </submittedName>
</protein>
<accession>A0ABZ2IZF9</accession>
<evidence type="ECO:0000313" key="1">
    <source>
        <dbReference type="EMBL" id="WWX24087.1"/>
    </source>
</evidence>
<reference evidence="1 2" key="1">
    <citation type="submission" date="2024-03" db="EMBL/GenBank/DDBJ databases">
        <title>Phenotype and Genome Characterization of a Sulfate-Reducing Bacterium Pseudodesulfovibrio sp. strain 5S69, isolated from Petroleum Reservoir in Tatarstan (Russia).</title>
        <authorList>
            <person name="Bidzhieva S.K."/>
            <person name="Kadnikov V."/>
            <person name="Tourova T.P."/>
            <person name="Samigullina S.R."/>
            <person name="Sokolova D.S."/>
            <person name="Poltaraus A.B."/>
            <person name="Avtukh A.N."/>
            <person name="Tereshina V.M."/>
            <person name="Mardanov A.V."/>
            <person name="Nazina T.N."/>
        </authorList>
    </citation>
    <scope>NUCLEOTIDE SEQUENCE [LARGE SCALE GENOMIC DNA]</scope>
    <source>
        <strain evidence="1 2">5S69</strain>
    </source>
</reference>